<evidence type="ECO:0000256" key="1">
    <source>
        <dbReference type="ARBA" id="ARBA00005947"/>
    </source>
</evidence>
<dbReference type="SUPFAM" id="SSF52768">
    <property type="entry name" value="Arginase/deacetylase"/>
    <property type="match status" value="1"/>
</dbReference>
<dbReference type="AlphaFoldDB" id="A0A7V1PVW8"/>
<proteinExistence type="inferred from homology"/>
<evidence type="ECO:0000259" key="2">
    <source>
        <dbReference type="Pfam" id="PF00850"/>
    </source>
</evidence>
<dbReference type="GO" id="GO:0004407">
    <property type="term" value="F:histone deacetylase activity"/>
    <property type="evidence" value="ECO:0007669"/>
    <property type="project" value="TreeGrafter"/>
</dbReference>
<dbReference type="InterPro" id="IPR023801">
    <property type="entry name" value="His_deacetylse_dom"/>
</dbReference>
<name>A0A7V1PVW8_CALAY</name>
<gene>
    <name evidence="3" type="ORF">ENJ10_14865</name>
</gene>
<dbReference type="PRINTS" id="PR01270">
    <property type="entry name" value="HDASUPER"/>
</dbReference>
<dbReference type="Gene3D" id="3.40.800.20">
    <property type="entry name" value="Histone deacetylase domain"/>
    <property type="match status" value="1"/>
</dbReference>
<feature type="domain" description="Histone deacetylase" evidence="2">
    <location>
        <begin position="22"/>
        <end position="311"/>
    </location>
</feature>
<dbReference type="PANTHER" id="PTHR10625">
    <property type="entry name" value="HISTONE DEACETYLASE HDAC1-RELATED"/>
    <property type="match status" value="1"/>
</dbReference>
<dbReference type="GO" id="GO:0040029">
    <property type="term" value="P:epigenetic regulation of gene expression"/>
    <property type="evidence" value="ECO:0007669"/>
    <property type="project" value="TreeGrafter"/>
</dbReference>
<accession>A0A7V1PVW8</accession>
<comment type="similarity">
    <text evidence="1">Belongs to the histone deacetylase family.</text>
</comment>
<dbReference type="InterPro" id="IPR000286">
    <property type="entry name" value="HDACs"/>
</dbReference>
<comment type="caution">
    <text evidence="3">The sequence shown here is derived from an EMBL/GenBank/DDBJ whole genome shotgun (WGS) entry which is preliminary data.</text>
</comment>
<dbReference type="InterPro" id="IPR037138">
    <property type="entry name" value="His_deacetylse_dom_sf"/>
</dbReference>
<organism evidence="3">
    <name type="scientific">Caldithrix abyssi</name>
    <dbReference type="NCBI Taxonomy" id="187145"/>
    <lineage>
        <taxon>Bacteria</taxon>
        <taxon>Pseudomonadati</taxon>
        <taxon>Calditrichota</taxon>
        <taxon>Calditrichia</taxon>
        <taxon>Calditrichales</taxon>
        <taxon>Calditrichaceae</taxon>
        <taxon>Caldithrix</taxon>
    </lineage>
</organism>
<dbReference type="Proteomes" id="UP000886005">
    <property type="component" value="Unassembled WGS sequence"/>
</dbReference>
<dbReference type="InterPro" id="IPR023696">
    <property type="entry name" value="Ureohydrolase_dom_sf"/>
</dbReference>
<protein>
    <submittedName>
        <fullName evidence="3">Histone deacetylase</fullName>
    </submittedName>
</protein>
<reference evidence="3" key="1">
    <citation type="journal article" date="2020" name="mSystems">
        <title>Genome- and Community-Level Interaction Insights into Carbon Utilization and Element Cycling Functions of Hydrothermarchaeota in Hydrothermal Sediment.</title>
        <authorList>
            <person name="Zhou Z."/>
            <person name="Liu Y."/>
            <person name="Xu W."/>
            <person name="Pan J."/>
            <person name="Luo Z.H."/>
            <person name="Li M."/>
        </authorList>
    </citation>
    <scope>NUCLEOTIDE SEQUENCE [LARGE SCALE GENOMIC DNA]</scope>
    <source>
        <strain evidence="3">HyVt-456</strain>
    </source>
</reference>
<dbReference type="EMBL" id="DRLD01000423">
    <property type="protein sequence ID" value="HED11970.1"/>
    <property type="molecule type" value="Genomic_DNA"/>
</dbReference>
<dbReference type="PANTHER" id="PTHR10625:SF10">
    <property type="entry name" value="HISTONE DEACETYLASE HDAC1"/>
    <property type="match status" value="1"/>
</dbReference>
<sequence>MDTRTAVFYDPLCLEHNPGPTHPEKAARLEKTVGLLKNSAVNEKLEWRRPRPVNSALLRAVHEAPMVEGILALKGRYGQLDADTAVSPASVEAALLAAGGACDAVDFVLEAEEGRVAFNLCRPPGHHAEKERPMGFCLFNNVAVAARYALTLKAISSVLIVDWDVHHGNGTQDIFYETDKVMFISLHQHPLYPHRGMADEQGRGAGRGYTLNYPLPPGTTGAEYLETLGRALERTAERCSPDLLFISAGFDAHREDPLGGMELTEKDFSVMTALCRAFAAKHCRGRIVSTLEGGYHIPALARSTVSHVEALSCNG</sequence>
<dbReference type="CDD" id="cd09992">
    <property type="entry name" value="HDAC_classII"/>
    <property type="match status" value="1"/>
</dbReference>
<evidence type="ECO:0000313" key="3">
    <source>
        <dbReference type="EMBL" id="HED11970.1"/>
    </source>
</evidence>
<dbReference type="Pfam" id="PF00850">
    <property type="entry name" value="Hist_deacetyl"/>
    <property type="match status" value="1"/>
</dbReference>